<proteinExistence type="predicted"/>
<evidence type="ECO:0000313" key="6">
    <source>
        <dbReference type="EMBL" id="MDQ0542359.1"/>
    </source>
</evidence>
<evidence type="ECO:0000256" key="4">
    <source>
        <dbReference type="PROSITE-ProRule" id="PRU00335"/>
    </source>
</evidence>
<dbReference type="Gene3D" id="1.10.357.10">
    <property type="entry name" value="Tetracycline Repressor, domain 2"/>
    <property type="match status" value="1"/>
</dbReference>
<dbReference type="PRINTS" id="PR00455">
    <property type="entry name" value="HTHTETR"/>
</dbReference>
<accession>A0AAJ1TNY2</accession>
<dbReference type="InterPro" id="IPR001647">
    <property type="entry name" value="HTH_TetR"/>
</dbReference>
<dbReference type="Pfam" id="PF00440">
    <property type="entry name" value="TetR_N"/>
    <property type="match status" value="1"/>
</dbReference>
<feature type="domain" description="HTH tetR-type" evidence="5">
    <location>
        <begin position="16"/>
        <end position="76"/>
    </location>
</feature>
<name>A0AAJ1TNY2_9HYPH</name>
<dbReference type="FunFam" id="1.10.10.60:FF:000141">
    <property type="entry name" value="TetR family transcriptional regulator"/>
    <property type="match status" value="1"/>
</dbReference>
<evidence type="ECO:0000313" key="7">
    <source>
        <dbReference type="Proteomes" id="UP001223420"/>
    </source>
</evidence>
<dbReference type="Gene3D" id="1.10.10.60">
    <property type="entry name" value="Homeodomain-like"/>
    <property type="match status" value="1"/>
</dbReference>
<dbReference type="Proteomes" id="UP001223420">
    <property type="component" value="Unassembled WGS sequence"/>
</dbReference>
<dbReference type="PANTHER" id="PTHR30055:SF146">
    <property type="entry name" value="HTH-TYPE TRANSCRIPTIONAL DUAL REGULATOR CECR"/>
    <property type="match status" value="1"/>
</dbReference>
<dbReference type="SUPFAM" id="SSF46689">
    <property type="entry name" value="Homeodomain-like"/>
    <property type="match status" value="1"/>
</dbReference>
<comment type="caution">
    <text evidence="6">The sequence shown here is derived from an EMBL/GenBank/DDBJ whole genome shotgun (WGS) entry which is preliminary data.</text>
</comment>
<dbReference type="PROSITE" id="PS50977">
    <property type="entry name" value="HTH_TETR_2"/>
    <property type="match status" value="1"/>
</dbReference>
<evidence type="ECO:0000256" key="2">
    <source>
        <dbReference type="ARBA" id="ARBA00023125"/>
    </source>
</evidence>
<dbReference type="InterPro" id="IPR009057">
    <property type="entry name" value="Homeodomain-like_sf"/>
</dbReference>
<dbReference type="PANTHER" id="PTHR30055">
    <property type="entry name" value="HTH-TYPE TRANSCRIPTIONAL REGULATOR RUTR"/>
    <property type="match status" value="1"/>
</dbReference>
<dbReference type="PROSITE" id="PS01081">
    <property type="entry name" value="HTH_TETR_1"/>
    <property type="match status" value="1"/>
</dbReference>
<gene>
    <name evidence="6" type="ORF">QO001_001277</name>
</gene>
<reference evidence="6" key="1">
    <citation type="submission" date="2023-07" db="EMBL/GenBank/DDBJ databases">
        <title>Genomic Encyclopedia of Type Strains, Phase IV (KMG-IV): sequencing the most valuable type-strain genomes for metagenomic binning, comparative biology and taxonomic classification.</title>
        <authorList>
            <person name="Goeker M."/>
        </authorList>
    </citation>
    <scope>NUCLEOTIDE SEQUENCE</scope>
    <source>
        <strain evidence="6">DSM 19569</strain>
    </source>
</reference>
<organism evidence="6 7">
    <name type="scientific">Methylobacterium brachiatum</name>
    <dbReference type="NCBI Taxonomy" id="269660"/>
    <lineage>
        <taxon>Bacteria</taxon>
        <taxon>Pseudomonadati</taxon>
        <taxon>Pseudomonadota</taxon>
        <taxon>Alphaproteobacteria</taxon>
        <taxon>Hyphomicrobiales</taxon>
        <taxon>Methylobacteriaceae</taxon>
        <taxon>Methylobacterium</taxon>
    </lineage>
</organism>
<keyword evidence="3" id="KW-0804">Transcription</keyword>
<protein>
    <submittedName>
        <fullName evidence="6">AcrR family transcriptional regulator</fullName>
    </submittedName>
</protein>
<dbReference type="EMBL" id="JAUSWL010000002">
    <property type="protein sequence ID" value="MDQ0542359.1"/>
    <property type="molecule type" value="Genomic_DNA"/>
</dbReference>
<evidence type="ECO:0000256" key="1">
    <source>
        <dbReference type="ARBA" id="ARBA00023015"/>
    </source>
</evidence>
<sequence>MVQGVVLERGSASTESDKRRQILEGARRVFLASGFDGASMGEIARAAGVSKGTLYVYFDSKEALFEALIILEKSSLAETLFTFDPADSDVPAVLTRLGMSFLAEMSKPEHISVHRMVIGVCEKFPHFGQVYYEAGPACGVARLAAYLDVQVESGRLRITDTTLAAQHFLHLCLAGLLTRLLFAAGGMADEARKRFQVAEAVRVFLAGYGADASGGAAKD</sequence>
<dbReference type="RefSeq" id="WP_230365721.1">
    <property type="nucleotide sequence ID" value="NZ_JAJALK010000003.1"/>
</dbReference>
<dbReference type="AlphaFoldDB" id="A0AAJ1TNY2"/>
<keyword evidence="1" id="KW-0805">Transcription regulation</keyword>
<keyword evidence="2 4" id="KW-0238">DNA-binding</keyword>
<dbReference type="InterPro" id="IPR039536">
    <property type="entry name" value="TetR_C_Proteobacteria"/>
</dbReference>
<dbReference type="GO" id="GO:0003700">
    <property type="term" value="F:DNA-binding transcription factor activity"/>
    <property type="evidence" value="ECO:0007669"/>
    <property type="project" value="TreeGrafter"/>
</dbReference>
<evidence type="ECO:0000256" key="3">
    <source>
        <dbReference type="ARBA" id="ARBA00023163"/>
    </source>
</evidence>
<dbReference type="InterPro" id="IPR050109">
    <property type="entry name" value="HTH-type_TetR-like_transc_reg"/>
</dbReference>
<dbReference type="GO" id="GO:0000976">
    <property type="term" value="F:transcription cis-regulatory region binding"/>
    <property type="evidence" value="ECO:0007669"/>
    <property type="project" value="TreeGrafter"/>
</dbReference>
<evidence type="ECO:0000259" key="5">
    <source>
        <dbReference type="PROSITE" id="PS50977"/>
    </source>
</evidence>
<dbReference type="InterPro" id="IPR023772">
    <property type="entry name" value="DNA-bd_HTH_TetR-type_CS"/>
</dbReference>
<dbReference type="Pfam" id="PF14246">
    <property type="entry name" value="TetR_C_7"/>
    <property type="match status" value="1"/>
</dbReference>
<feature type="DNA-binding region" description="H-T-H motif" evidence="4">
    <location>
        <begin position="39"/>
        <end position="58"/>
    </location>
</feature>